<dbReference type="GO" id="GO:0055085">
    <property type="term" value="P:transmembrane transport"/>
    <property type="evidence" value="ECO:0007669"/>
    <property type="project" value="InterPro"/>
</dbReference>
<evidence type="ECO:0000313" key="9">
    <source>
        <dbReference type="EMBL" id="AEV30051.1"/>
    </source>
</evidence>
<dbReference type="KEGG" id="sgp:SpiGrapes_2275"/>
<dbReference type="InterPro" id="IPR051393">
    <property type="entry name" value="ABC_transporter_permease"/>
</dbReference>
<reference evidence="9 10" key="1">
    <citation type="submission" date="2011-11" db="EMBL/GenBank/DDBJ databases">
        <title>Complete sequence of Spirochaeta sp. grapes.</title>
        <authorList>
            <consortium name="US DOE Joint Genome Institute"/>
            <person name="Lucas S."/>
            <person name="Han J."/>
            <person name="Lapidus A."/>
            <person name="Cheng J.-F."/>
            <person name="Goodwin L."/>
            <person name="Pitluck S."/>
            <person name="Peters L."/>
            <person name="Ovchinnikova G."/>
            <person name="Munk A.C."/>
            <person name="Detter J.C."/>
            <person name="Han C."/>
            <person name="Tapia R."/>
            <person name="Land M."/>
            <person name="Hauser L."/>
            <person name="Kyrpides N."/>
            <person name="Ivanova N."/>
            <person name="Pagani I."/>
            <person name="Ritalahtilisa K."/>
            <person name="Loeffler F."/>
            <person name="Woyke T."/>
        </authorList>
    </citation>
    <scope>NUCLEOTIDE SEQUENCE [LARGE SCALE GENOMIC DNA]</scope>
    <source>
        <strain evidence="10">ATCC BAA-1885 / DSM 22778 / Grapes</strain>
    </source>
</reference>
<feature type="transmembrane region" description="Helical" evidence="7">
    <location>
        <begin position="148"/>
        <end position="167"/>
    </location>
</feature>
<evidence type="ECO:0000256" key="4">
    <source>
        <dbReference type="ARBA" id="ARBA00022692"/>
    </source>
</evidence>
<dbReference type="PANTHER" id="PTHR30193">
    <property type="entry name" value="ABC TRANSPORTER PERMEASE PROTEIN"/>
    <property type="match status" value="1"/>
</dbReference>
<dbReference type="EMBL" id="CP003155">
    <property type="protein sequence ID" value="AEV30051.1"/>
    <property type="molecule type" value="Genomic_DNA"/>
</dbReference>
<dbReference type="Proteomes" id="UP000005632">
    <property type="component" value="Chromosome"/>
</dbReference>
<evidence type="ECO:0000256" key="3">
    <source>
        <dbReference type="ARBA" id="ARBA00022475"/>
    </source>
</evidence>
<accession>G8QSC1</accession>
<gene>
    <name evidence="9" type="ordered locus">SpiGrapes_2275</name>
</gene>
<dbReference type="InterPro" id="IPR035906">
    <property type="entry name" value="MetI-like_sf"/>
</dbReference>
<feature type="transmembrane region" description="Helical" evidence="7">
    <location>
        <begin position="268"/>
        <end position="288"/>
    </location>
</feature>
<keyword evidence="10" id="KW-1185">Reference proteome</keyword>
<evidence type="ECO:0000256" key="2">
    <source>
        <dbReference type="ARBA" id="ARBA00022448"/>
    </source>
</evidence>
<comment type="subcellular location">
    <subcellularLocation>
        <location evidence="1 7">Cell membrane</location>
        <topology evidence="1 7">Multi-pass membrane protein</topology>
    </subcellularLocation>
</comment>
<keyword evidence="2 7" id="KW-0813">Transport</keyword>
<dbReference type="PROSITE" id="PS50928">
    <property type="entry name" value="ABC_TM1"/>
    <property type="match status" value="1"/>
</dbReference>
<dbReference type="CDD" id="cd06261">
    <property type="entry name" value="TM_PBP2"/>
    <property type="match status" value="1"/>
</dbReference>
<keyword evidence="3" id="KW-1003">Cell membrane</keyword>
<evidence type="ECO:0000313" key="10">
    <source>
        <dbReference type="Proteomes" id="UP000005632"/>
    </source>
</evidence>
<dbReference type="STRING" id="158190.SpiGrapes_2275"/>
<dbReference type="OrthoDB" id="9787541at2"/>
<sequence length="317" mass="35859">MATERRLNKIGWFFILPVGLLLAVFLVYPIFYSFYLSFTSTKGIVSNFVGFKNYTRLFGDPMFYLALKNTFKILLLQVPIMLCLALVFASLLNNRKLKFKGFFRTALFLPSVTSLIAYTILFKMLFAYDGLVNHLLMFLNLVQKPLDWLGTPSLALFVLIVAMIWRWTGYNMIFYLSAMQNISGDLYEAASIDGASPTMSFFTITLPLLKPMILFTTVMSTIGTLQLFDEPMNLAQGGVTASTVGPNNCFLTLSVYIYNICFKYTPNFGYAATVSYAILIIIAILTYIQFRVSSDTNTTLLRKVRTRNAILSQGENK</sequence>
<dbReference type="Pfam" id="PF00528">
    <property type="entry name" value="BPD_transp_1"/>
    <property type="match status" value="1"/>
</dbReference>
<keyword evidence="4 7" id="KW-0812">Transmembrane</keyword>
<dbReference type="Gene3D" id="1.10.3720.10">
    <property type="entry name" value="MetI-like"/>
    <property type="match status" value="1"/>
</dbReference>
<feature type="transmembrane region" description="Helical" evidence="7">
    <location>
        <begin position="12"/>
        <end position="31"/>
    </location>
</feature>
<dbReference type="InterPro" id="IPR000515">
    <property type="entry name" value="MetI-like"/>
</dbReference>
<proteinExistence type="inferred from homology"/>
<organism evidence="9 10">
    <name type="scientific">Sphaerochaeta pleomorpha (strain ATCC BAA-1885 / DSM 22778 / Grapes)</name>
    <dbReference type="NCBI Taxonomy" id="158190"/>
    <lineage>
        <taxon>Bacteria</taxon>
        <taxon>Pseudomonadati</taxon>
        <taxon>Spirochaetota</taxon>
        <taxon>Spirochaetia</taxon>
        <taxon>Spirochaetales</taxon>
        <taxon>Sphaerochaetaceae</taxon>
        <taxon>Sphaerochaeta</taxon>
    </lineage>
</organism>
<dbReference type="HOGENOM" id="CLU_016047_0_2_12"/>
<keyword evidence="6 7" id="KW-0472">Membrane</keyword>
<evidence type="ECO:0000256" key="5">
    <source>
        <dbReference type="ARBA" id="ARBA00022989"/>
    </source>
</evidence>
<feature type="transmembrane region" description="Helical" evidence="7">
    <location>
        <begin position="208"/>
        <end position="228"/>
    </location>
</feature>
<evidence type="ECO:0000256" key="7">
    <source>
        <dbReference type="RuleBase" id="RU363032"/>
    </source>
</evidence>
<comment type="similarity">
    <text evidence="7">Belongs to the binding-protein-dependent transport system permease family.</text>
</comment>
<feature type="domain" description="ABC transmembrane type-1" evidence="8">
    <location>
        <begin position="67"/>
        <end position="289"/>
    </location>
</feature>
<evidence type="ECO:0000259" key="8">
    <source>
        <dbReference type="PROSITE" id="PS50928"/>
    </source>
</evidence>
<dbReference type="GO" id="GO:0005886">
    <property type="term" value="C:plasma membrane"/>
    <property type="evidence" value="ECO:0007669"/>
    <property type="project" value="UniProtKB-SubCell"/>
</dbReference>
<protein>
    <submittedName>
        <fullName evidence="9">Permease component of ABC-type sugar transporter</fullName>
    </submittedName>
</protein>
<name>G8QSC1_SPHPG</name>
<evidence type="ECO:0000256" key="6">
    <source>
        <dbReference type="ARBA" id="ARBA00023136"/>
    </source>
</evidence>
<dbReference type="eggNOG" id="COG1175">
    <property type="taxonomic scope" value="Bacteria"/>
</dbReference>
<feature type="transmembrane region" description="Helical" evidence="7">
    <location>
        <begin position="105"/>
        <end position="128"/>
    </location>
</feature>
<dbReference type="SUPFAM" id="SSF161098">
    <property type="entry name" value="MetI-like"/>
    <property type="match status" value="1"/>
</dbReference>
<keyword evidence="9" id="KW-0762">Sugar transport</keyword>
<feature type="transmembrane region" description="Helical" evidence="7">
    <location>
        <begin position="73"/>
        <end position="93"/>
    </location>
</feature>
<dbReference type="RefSeq" id="WP_014270892.1">
    <property type="nucleotide sequence ID" value="NC_016633.1"/>
</dbReference>
<dbReference type="AlphaFoldDB" id="G8QSC1"/>
<evidence type="ECO:0000256" key="1">
    <source>
        <dbReference type="ARBA" id="ARBA00004651"/>
    </source>
</evidence>
<keyword evidence="5 7" id="KW-1133">Transmembrane helix</keyword>
<dbReference type="PANTHER" id="PTHR30193:SF37">
    <property type="entry name" value="INNER MEMBRANE ABC TRANSPORTER PERMEASE PROTEIN YCJO"/>
    <property type="match status" value="1"/>
</dbReference>